<dbReference type="RefSeq" id="WP_186746033.1">
    <property type="nucleotide sequence ID" value="NZ_CP060394.1"/>
</dbReference>
<evidence type="ECO:0000313" key="4">
    <source>
        <dbReference type="Proteomes" id="UP000515312"/>
    </source>
</evidence>
<gene>
    <name evidence="3" type="ORF">H7849_09615</name>
</gene>
<sequence length="314" mass="32145">MTRTGTSLALIAFASTLLLAPAGFAQQASQPPNTGVSNPPADDTIVTSQEEPATPPVAKPSPAVPAQPAVAATAPPTSASAAAANPDYGIVTSVSSTSANTSTPAASATLSKRPYNPDEDIVGYVPSPSNELAEGTNIRARLMDTLSTRETNAGTSFKAQVATDVYKDGRIIIPAGSELRGRVVSVSQGHHFGPAATLRLRPDVVILPDGTAYHLYAQVIESKAPNTRTDSEGGIQPSSHLKKEMIEYGAGAGTGAIVGAKIAGPHGAVIGSLVGAGVITVHLMMQHPEIAEVPKGSVVTFSLTEPMDLMPTRN</sequence>
<proteinExistence type="predicted"/>
<evidence type="ECO:0000256" key="2">
    <source>
        <dbReference type="SAM" id="SignalP"/>
    </source>
</evidence>
<name>A0A7G8BNK8_9BACT</name>
<evidence type="ECO:0000256" key="1">
    <source>
        <dbReference type="SAM" id="MobiDB-lite"/>
    </source>
</evidence>
<dbReference type="Gene3D" id="2.40.128.260">
    <property type="entry name" value="Type IV secretion system, VirB10/TraB/TrbI"/>
    <property type="match status" value="1"/>
</dbReference>
<feature type="compositionally biased region" description="Pro residues" evidence="1">
    <location>
        <begin position="53"/>
        <end position="65"/>
    </location>
</feature>
<dbReference type="KEGG" id="adin:H7849_09615"/>
<dbReference type="InterPro" id="IPR042217">
    <property type="entry name" value="T4SS_VirB10/TrbI"/>
</dbReference>
<organism evidence="3 4">
    <name type="scientific">Alloacidobacterium dinghuense</name>
    <dbReference type="NCBI Taxonomy" id="2763107"/>
    <lineage>
        <taxon>Bacteria</taxon>
        <taxon>Pseudomonadati</taxon>
        <taxon>Acidobacteriota</taxon>
        <taxon>Terriglobia</taxon>
        <taxon>Terriglobales</taxon>
        <taxon>Acidobacteriaceae</taxon>
        <taxon>Alloacidobacterium</taxon>
    </lineage>
</organism>
<keyword evidence="4" id="KW-1185">Reference proteome</keyword>
<protein>
    <recommendedName>
        <fullName evidence="5">TrbI/VirB10 family protein</fullName>
    </recommendedName>
</protein>
<evidence type="ECO:0000313" key="3">
    <source>
        <dbReference type="EMBL" id="QNI34128.1"/>
    </source>
</evidence>
<keyword evidence="2" id="KW-0732">Signal</keyword>
<feature type="region of interest" description="Disordered" evidence="1">
    <location>
        <begin position="95"/>
        <end position="117"/>
    </location>
</feature>
<reference evidence="3 4" key="1">
    <citation type="submission" date="2020-08" db="EMBL/GenBank/DDBJ databases">
        <title>Edaphobacter telluris sp. nov. and Acidobacterium dinghuensis sp. nov., two acidobacteria isolated from forest soil.</title>
        <authorList>
            <person name="Fu J."/>
            <person name="Qiu L."/>
        </authorList>
    </citation>
    <scope>NUCLEOTIDE SEQUENCE [LARGE SCALE GENOMIC DNA]</scope>
    <source>
        <strain evidence="3">4Y35</strain>
    </source>
</reference>
<feature type="region of interest" description="Disordered" evidence="1">
    <location>
        <begin position="27"/>
        <end position="72"/>
    </location>
</feature>
<evidence type="ECO:0008006" key="5">
    <source>
        <dbReference type="Google" id="ProtNLM"/>
    </source>
</evidence>
<feature type="chain" id="PRO_5028983927" description="TrbI/VirB10 family protein" evidence="2">
    <location>
        <begin position="26"/>
        <end position="314"/>
    </location>
</feature>
<feature type="compositionally biased region" description="Low complexity" evidence="1">
    <location>
        <begin position="95"/>
        <end position="111"/>
    </location>
</feature>
<dbReference type="AlphaFoldDB" id="A0A7G8BNK8"/>
<accession>A0A7G8BNK8</accession>
<feature type="signal peptide" evidence="2">
    <location>
        <begin position="1"/>
        <end position="25"/>
    </location>
</feature>
<dbReference type="EMBL" id="CP060394">
    <property type="protein sequence ID" value="QNI34128.1"/>
    <property type="molecule type" value="Genomic_DNA"/>
</dbReference>
<dbReference type="Proteomes" id="UP000515312">
    <property type="component" value="Chromosome"/>
</dbReference>
<feature type="compositionally biased region" description="Polar residues" evidence="1">
    <location>
        <begin position="27"/>
        <end position="37"/>
    </location>
</feature>